<evidence type="ECO:0000313" key="4">
    <source>
        <dbReference type="Proteomes" id="UP000193467"/>
    </source>
</evidence>
<organism evidence="3 4">
    <name type="scientific">Leucosporidium creatinivorum</name>
    <dbReference type="NCBI Taxonomy" id="106004"/>
    <lineage>
        <taxon>Eukaryota</taxon>
        <taxon>Fungi</taxon>
        <taxon>Dikarya</taxon>
        <taxon>Basidiomycota</taxon>
        <taxon>Pucciniomycotina</taxon>
        <taxon>Microbotryomycetes</taxon>
        <taxon>Leucosporidiales</taxon>
        <taxon>Leucosporidium</taxon>
    </lineage>
</organism>
<feature type="region of interest" description="Disordered" evidence="1">
    <location>
        <begin position="63"/>
        <end position="87"/>
    </location>
</feature>
<accession>A0A1Y2EW19</accession>
<dbReference type="Proteomes" id="UP000193467">
    <property type="component" value="Unassembled WGS sequence"/>
</dbReference>
<dbReference type="InParanoid" id="A0A1Y2EW19"/>
<dbReference type="InterPro" id="IPR036047">
    <property type="entry name" value="F-box-like_dom_sf"/>
</dbReference>
<gene>
    <name evidence="3" type="ORF">BCR35DRAFT_306425</name>
</gene>
<dbReference type="Pfam" id="PF12014">
    <property type="entry name" value="Cyclin_D1_bind"/>
    <property type="match status" value="1"/>
</dbReference>
<evidence type="ECO:0000313" key="3">
    <source>
        <dbReference type="EMBL" id="ORY75015.1"/>
    </source>
</evidence>
<comment type="caution">
    <text evidence="3">The sequence shown here is derived from an EMBL/GenBank/DDBJ whole genome shotgun (WGS) entry which is preliminary data.</text>
</comment>
<dbReference type="AlphaFoldDB" id="A0A1Y2EW19"/>
<dbReference type="UniPathway" id="UPA00143"/>
<feature type="compositionally biased region" description="Polar residues" evidence="1">
    <location>
        <begin position="344"/>
        <end position="358"/>
    </location>
</feature>
<feature type="compositionally biased region" description="Low complexity" evidence="1">
    <location>
        <begin position="73"/>
        <end position="82"/>
    </location>
</feature>
<dbReference type="SMART" id="SM00256">
    <property type="entry name" value="FBOX"/>
    <property type="match status" value="1"/>
</dbReference>
<keyword evidence="4" id="KW-1185">Reference proteome</keyword>
<dbReference type="GO" id="GO:0016567">
    <property type="term" value="P:protein ubiquitination"/>
    <property type="evidence" value="ECO:0007669"/>
    <property type="project" value="UniProtKB-UniPathway"/>
</dbReference>
<dbReference type="Gene3D" id="1.20.1280.50">
    <property type="match status" value="1"/>
</dbReference>
<dbReference type="PROSITE" id="PS50181">
    <property type="entry name" value="FBOX"/>
    <property type="match status" value="1"/>
</dbReference>
<name>A0A1Y2EW19_9BASI</name>
<proteinExistence type="predicted"/>
<evidence type="ECO:0000256" key="1">
    <source>
        <dbReference type="SAM" id="MobiDB-lite"/>
    </source>
</evidence>
<protein>
    <recommendedName>
        <fullName evidence="2">F-box domain-containing protein</fullName>
    </recommendedName>
</protein>
<evidence type="ECO:0000259" key="2">
    <source>
        <dbReference type="PROSITE" id="PS50181"/>
    </source>
</evidence>
<reference evidence="3 4" key="1">
    <citation type="submission" date="2016-07" db="EMBL/GenBank/DDBJ databases">
        <title>Pervasive Adenine N6-methylation of Active Genes in Fungi.</title>
        <authorList>
            <consortium name="DOE Joint Genome Institute"/>
            <person name="Mondo S.J."/>
            <person name="Dannebaum R.O."/>
            <person name="Kuo R.C."/>
            <person name="Labutti K."/>
            <person name="Haridas S."/>
            <person name="Kuo A."/>
            <person name="Salamov A."/>
            <person name="Ahrendt S.R."/>
            <person name="Lipzen A."/>
            <person name="Sullivan W."/>
            <person name="Andreopoulos W.B."/>
            <person name="Clum A."/>
            <person name="Lindquist E."/>
            <person name="Daum C."/>
            <person name="Ramamoorthy G.K."/>
            <person name="Gryganskyi A."/>
            <person name="Culley D."/>
            <person name="Magnuson J.K."/>
            <person name="James T.Y."/>
            <person name="O'Malley M.A."/>
            <person name="Stajich J.E."/>
            <person name="Spatafora J.W."/>
            <person name="Visel A."/>
            <person name="Grigoriev I.V."/>
        </authorList>
    </citation>
    <scope>NUCLEOTIDE SEQUENCE [LARGE SCALE GENOMIC DNA]</scope>
    <source>
        <strain evidence="3 4">62-1032</strain>
    </source>
</reference>
<dbReference type="InterPro" id="IPR001810">
    <property type="entry name" value="F-box_dom"/>
</dbReference>
<sequence length="668" mass="72376">MDLTVDNSLSPFESLPPELVLRIIDGLTPQAIVRLSATSRALRSIARSEIVWRTIVQAVLARSKAPEEEEAEAGSSNAAENGEATDDSDVERWWKRATFLLPVSQHLGYFVSSTPYTSRIIRLTTSLKAAQAPTSPTLTLTAHQLVPSNALSQPDYPAPTIPRGCTLDVSRTAYIVPRRGPGSSNPDSGLSVDLLEPRYELLPLFTITEQSGALLSSTPHSSLSPSQFTSTLKLRLQATEREVKIGSEEQSEEERRRTEANNLYSLFTGRTPVLPWPTKELVGVEELYGEGDRVQGAFRGLDEWLTGRGEERPVLGDSREGAASSAGSLGFISGFSLQIRRQYDPTSSPRSFLPTANRSPPPDLQALADEAPRRQRGVGANGGPAVLWNGEEADPEAGAGVAVLRANAEAGGPGGFVFHLPRIPTQRVPPAEEQFVGEEIVRTDREEFYPIKSPARPFTYDDHGLPTTTEAEVAAASLEGLWVGTYGGHGLEFGYLNLKLTPEDSDAEDSETRTYQRVIDFTKVTGDSNVPSGQLSWTASLPSLTLPSTVSLSAPSTSLGPIPSVRNSDLLRWSSYDPSDPRSSTPDIPRWETGAVAGAGRVALSGFVNPGWTGAVVTFVRSTTVVEGGYDEDAAQTERERREVEGVEEIRVRWAELGKVGVFKRVRV</sequence>
<dbReference type="SUPFAM" id="SSF81383">
    <property type="entry name" value="F-box domain"/>
    <property type="match status" value="1"/>
</dbReference>
<dbReference type="Pfam" id="PF12937">
    <property type="entry name" value="F-box-like"/>
    <property type="match status" value="1"/>
</dbReference>
<feature type="region of interest" description="Disordered" evidence="1">
    <location>
        <begin position="343"/>
        <end position="366"/>
    </location>
</feature>
<dbReference type="EMBL" id="MCGR01000039">
    <property type="protein sequence ID" value="ORY75015.1"/>
    <property type="molecule type" value="Genomic_DNA"/>
</dbReference>
<dbReference type="OrthoDB" id="722566at2759"/>
<feature type="domain" description="F-box" evidence="2">
    <location>
        <begin position="9"/>
        <end position="55"/>
    </location>
</feature>